<keyword evidence="1" id="KW-0812">Transmembrane</keyword>
<feature type="transmembrane region" description="Helical" evidence="1">
    <location>
        <begin position="283"/>
        <end position="310"/>
    </location>
</feature>
<dbReference type="Pfam" id="PF01757">
    <property type="entry name" value="Acyl_transf_3"/>
    <property type="match status" value="1"/>
</dbReference>
<evidence type="ECO:0000313" key="4">
    <source>
        <dbReference type="WBParaSite" id="sdigi.contig13.g1360.t1"/>
    </source>
</evidence>
<feature type="transmembrane region" description="Helical" evidence="1">
    <location>
        <begin position="501"/>
        <end position="521"/>
    </location>
</feature>
<protein>
    <submittedName>
        <fullName evidence="4">Acyltransferase 3 domain-containing protein</fullName>
    </submittedName>
</protein>
<accession>A0A915PEQ1</accession>
<keyword evidence="1" id="KW-1133">Transmembrane helix</keyword>
<dbReference type="GO" id="GO:0016747">
    <property type="term" value="F:acyltransferase activity, transferring groups other than amino-acyl groups"/>
    <property type="evidence" value="ECO:0007669"/>
    <property type="project" value="InterPro"/>
</dbReference>
<feature type="transmembrane region" description="Helical" evidence="1">
    <location>
        <begin position="462"/>
        <end position="481"/>
    </location>
</feature>
<proteinExistence type="predicted"/>
<dbReference type="AlphaFoldDB" id="A0A915PEQ1"/>
<dbReference type="WBParaSite" id="sdigi.contig13.g1360.t1">
    <property type="protein sequence ID" value="sdigi.contig13.g1360.t1"/>
    <property type="gene ID" value="sdigi.contig13.g1360"/>
</dbReference>
<name>A0A915PEQ1_9BILA</name>
<feature type="transmembrane region" description="Helical" evidence="1">
    <location>
        <begin position="352"/>
        <end position="372"/>
    </location>
</feature>
<dbReference type="PANTHER" id="PTHR11161">
    <property type="entry name" value="O-ACYLTRANSFERASE"/>
    <property type="match status" value="1"/>
</dbReference>
<feature type="transmembrane region" description="Helical" evidence="1">
    <location>
        <begin position="206"/>
        <end position="225"/>
    </location>
</feature>
<feature type="transmembrane region" description="Helical" evidence="1">
    <location>
        <begin position="245"/>
        <end position="271"/>
    </location>
</feature>
<keyword evidence="3" id="KW-1185">Reference proteome</keyword>
<evidence type="ECO:0000256" key="1">
    <source>
        <dbReference type="SAM" id="Phobius"/>
    </source>
</evidence>
<feature type="transmembrane region" description="Helical" evidence="1">
    <location>
        <begin position="149"/>
        <end position="167"/>
    </location>
</feature>
<sequence length="553" mass="64934">MFFDLKFGALKIVFLVIHSYLSAYDTLKEQREFFYESYGTSESAKLLISRDRHHWRYRYLQCINVAGETKTTVSEYPFMYCYAYDNLKSNSPVIGLCLPTPCSPDKFELARHWARSMGSTNITTFKKVQCGESRDNTQWYERPFVVANYFINKVLILILACSTIYHIKRGIKSKSFARNLFLAFSTLRNFRTITQKPKKQEITCIYGLRVIGTAWVILGHSSMIIQGFLKNLEEYRDTVVNNFLYQVVTNCFLSVDLFFLLSGTLIMHSWLQSKQKKDETSSFSYWLCFYWNRIVRLWPTLLFSIIYIPIDTAVFLHRPPWRFEDPAKNCAKDWWKNLLFINSIIESNCLPWTWYIGTDFILYLISPIYLLTFKKSRELGLTISVATVVVCAILNIITARKYNFPPTQFVWNVPPIFNPDYMEHYYTDYTKPQSRIGSYIVGLLLGYHLATSDGKLSQRKVLYGWLLSAILGFISLFGLYPSLQGWHWWSYHLFYTAFHRTAWAIAVAWLIFSCHSGYANYLNRFLSSPFFVFVSKTCYTVFLSTYRHSQNIK</sequence>
<dbReference type="PANTHER" id="PTHR11161:SF70">
    <property type="entry name" value="ACYLTRANSFERASE 3 DOMAIN-CONTAINING PROTEIN"/>
    <property type="match status" value="1"/>
</dbReference>
<dbReference type="InterPro" id="IPR002656">
    <property type="entry name" value="Acyl_transf_3_dom"/>
</dbReference>
<evidence type="ECO:0000313" key="3">
    <source>
        <dbReference type="Proteomes" id="UP000887581"/>
    </source>
</evidence>
<feature type="transmembrane region" description="Helical" evidence="1">
    <location>
        <begin position="379"/>
        <end position="397"/>
    </location>
</feature>
<feature type="domain" description="Acyltransferase 3" evidence="2">
    <location>
        <begin position="206"/>
        <end position="543"/>
    </location>
</feature>
<dbReference type="Proteomes" id="UP000887581">
    <property type="component" value="Unplaced"/>
</dbReference>
<reference evidence="4" key="1">
    <citation type="submission" date="2022-11" db="UniProtKB">
        <authorList>
            <consortium name="WormBaseParasite"/>
        </authorList>
    </citation>
    <scope>IDENTIFICATION</scope>
</reference>
<evidence type="ECO:0000259" key="2">
    <source>
        <dbReference type="Pfam" id="PF01757"/>
    </source>
</evidence>
<keyword evidence="1" id="KW-0472">Membrane</keyword>
<organism evidence="3 4">
    <name type="scientific">Setaria digitata</name>
    <dbReference type="NCBI Taxonomy" id="48799"/>
    <lineage>
        <taxon>Eukaryota</taxon>
        <taxon>Metazoa</taxon>
        <taxon>Ecdysozoa</taxon>
        <taxon>Nematoda</taxon>
        <taxon>Chromadorea</taxon>
        <taxon>Rhabditida</taxon>
        <taxon>Spirurina</taxon>
        <taxon>Spiruromorpha</taxon>
        <taxon>Filarioidea</taxon>
        <taxon>Setariidae</taxon>
        <taxon>Setaria</taxon>
    </lineage>
</organism>
<dbReference type="InterPro" id="IPR052728">
    <property type="entry name" value="O2_lipid_transport_reg"/>
</dbReference>